<evidence type="ECO:0000256" key="1">
    <source>
        <dbReference type="ARBA" id="ARBA00022741"/>
    </source>
</evidence>
<evidence type="ECO:0000313" key="10">
    <source>
        <dbReference type="Proteomes" id="UP000285405"/>
    </source>
</evidence>
<comment type="cofactor">
    <cofactor evidence="7">
        <name>Mn(2+)</name>
        <dbReference type="ChEBI" id="CHEBI:29035"/>
    </cofactor>
</comment>
<evidence type="ECO:0000256" key="2">
    <source>
        <dbReference type="ARBA" id="ARBA00022801"/>
    </source>
</evidence>
<dbReference type="OrthoDB" id="680339at2759"/>
<evidence type="ECO:0000256" key="7">
    <source>
        <dbReference type="RuleBase" id="RU366076"/>
    </source>
</evidence>
<gene>
    <name evidence="9" type="ORF">GcC1_066005</name>
</gene>
<dbReference type="InterPro" id="IPR051884">
    <property type="entry name" value="Bis(5'-adenosyl)-TPase_reg"/>
</dbReference>
<evidence type="ECO:0000256" key="3">
    <source>
        <dbReference type="PIRSR" id="PIRSR639383-1"/>
    </source>
</evidence>
<dbReference type="PANTHER" id="PTHR46243:SF1">
    <property type="entry name" value="BIS(5'-ADENOSYL)-TRIPHOSPHATASE"/>
    <property type="match status" value="1"/>
</dbReference>
<dbReference type="EC" id="3.6.1.29" evidence="7"/>
<feature type="binding site" evidence="4">
    <location>
        <begin position="120"/>
        <end position="123"/>
    </location>
    <ligand>
        <name>substrate</name>
    </ligand>
</feature>
<dbReference type="GO" id="GO:0000166">
    <property type="term" value="F:nucleotide binding"/>
    <property type="evidence" value="ECO:0007669"/>
    <property type="project" value="UniProtKB-KW"/>
</dbReference>
<feature type="domain" description="HIT" evidence="8">
    <location>
        <begin position="23"/>
        <end position="144"/>
    </location>
</feature>
<accession>A0A420IRD1</accession>
<sequence length="203" mass="23138">MVINWFRTVTFTRCLNSMAAKQGCIYFGPYEVTDQVFYNSSFCYALVNIKPVLPGHVLVVPHRPVQRLTELFHDEVTDLFTTVQRVQNMLAKHYFKGDHLQGRPEDGSFNIAIQDGKEAGQTVPHVHCHVIPRTKQDTLGDGVYQKLENEEGNVGGGLYDMKRPEQHGKFPVIENSAKKPRSPVEMKSEAVLFREQMELLGYK</sequence>
<feature type="short sequence motif" description="Histidine triad motif" evidence="6">
    <location>
        <begin position="125"/>
        <end position="129"/>
    </location>
</feature>
<reference evidence="9 10" key="1">
    <citation type="journal article" date="2018" name="BMC Genomics">
        <title>Comparative genome analyses reveal sequence features reflecting distinct modes of host-adaptation between dicot and monocot powdery mildew.</title>
        <authorList>
            <person name="Wu Y."/>
            <person name="Ma X."/>
            <person name="Pan Z."/>
            <person name="Kale S.D."/>
            <person name="Song Y."/>
            <person name="King H."/>
            <person name="Zhang Q."/>
            <person name="Presley C."/>
            <person name="Deng X."/>
            <person name="Wei C.I."/>
            <person name="Xiao S."/>
        </authorList>
    </citation>
    <scope>NUCLEOTIDE SEQUENCE [LARGE SCALE GENOMIC DNA]</scope>
    <source>
        <strain evidence="9">UCSC1</strain>
    </source>
</reference>
<feature type="active site" description="Tele-AMP-histidine intermediate" evidence="3">
    <location>
        <position position="127"/>
    </location>
</feature>
<dbReference type="InterPro" id="IPR039383">
    <property type="entry name" value="FHIT"/>
</dbReference>
<dbReference type="Proteomes" id="UP000285405">
    <property type="component" value="Unassembled WGS sequence"/>
</dbReference>
<feature type="binding site" evidence="4">
    <location>
        <position position="114"/>
    </location>
    <ligand>
        <name>substrate</name>
    </ligand>
</feature>
<dbReference type="PANTHER" id="PTHR46243">
    <property type="entry name" value="BIS(5'-ADENOSYL)-TRIPHOSPHATASE"/>
    <property type="match status" value="1"/>
</dbReference>
<evidence type="ECO:0000256" key="4">
    <source>
        <dbReference type="PIRSR" id="PIRSR639383-2"/>
    </source>
</evidence>
<dbReference type="CDD" id="cd01275">
    <property type="entry name" value="FHIT"/>
    <property type="match status" value="1"/>
</dbReference>
<evidence type="ECO:0000256" key="5">
    <source>
        <dbReference type="PIRSR" id="PIRSR639383-3"/>
    </source>
</evidence>
<evidence type="ECO:0000256" key="6">
    <source>
        <dbReference type="PROSITE-ProRule" id="PRU00464"/>
    </source>
</evidence>
<dbReference type="EMBL" id="MCBR01006661">
    <property type="protein sequence ID" value="RKF77119.1"/>
    <property type="molecule type" value="Genomic_DNA"/>
</dbReference>
<dbReference type="Pfam" id="PF01230">
    <property type="entry name" value="HIT"/>
    <property type="match status" value="1"/>
</dbReference>
<dbReference type="Gene3D" id="3.30.428.10">
    <property type="entry name" value="HIT-like"/>
    <property type="match status" value="1"/>
</dbReference>
<name>A0A420IRD1_9PEZI</name>
<dbReference type="InterPro" id="IPR011146">
    <property type="entry name" value="HIT-like"/>
</dbReference>
<feature type="binding site" evidence="4">
    <location>
        <position position="48"/>
    </location>
    <ligand>
        <name>substrate</name>
    </ligand>
</feature>
<dbReference type="GO" id="GO:0047710">
    <property type="term" value="F:bis(5'-adenosyl)-triphosphatase activity"/>
    <property type="evidence" value="ECO:0007669"/>
    <property type="project" value="UniProtKB-UniRule"/>
</dbReference>
<feature type="site" description="Important for induction of apoptosis" evidence="5">
    <location>
        <position position="144"/>
    </location>
</feature>
<evidence type="ECO:0000259" key="8">
    <source>
        <dbReference type="PROSITE" id="PS51084"/>
    </source>
</evidence>
<dbReference type="FunFam" id="3.30.428.10:FF:000011">
    <property type="entry name" value="Fragile histidine triad"/>
    <property type="match status" value="1"/>
</dbReference>
<evidence type="ECO:0000313" key="9">
    <source>
        <dbReference type="EMBL" id="RKF77119.1"/>
    </source>
</evidence>
<organism evidence="9 10">
    <name type="scientific">Golovinomyces cichoracearum</name>
    <dbReference type="NCBI Taxonomy" id="62708"/>
    <lineage>
        <taxon>Eukaryota</taxon>
        <taxon>Fungi</taxon>
        <taxon>Dikarya</taxon>
        <taxon>Ascomycota</taxon>
        <taxon>Pezizomycotina</taxon>
        <taxon>Leotiomycetes</taxon>
        <taxon>Erysiphales</taxon>
        <taxon>Erysiphaceae</taxon>
        <taxon>Golovinomyces</taxon>
    </lineage>
</organism>
<keyword evidence="2 7" id="KW-0378">Hydrolase</keyword>
<dbReference type="InterPro" id="IPR036265">
    <property type="entry name" value="HIT-like_sf"/>
</dbReference>
<comment type="catalytic activity">
    <reaction evidence="7">
        <text>P(1),P(3)-bis(5'-adenosyl) triphosphate + H2O = AMP + ADP + 2 H(+)</text>
        <dbReference type="Rhea" id="RHEA:13893"/>
        <dbReference type="ChEBI" id="CHEBI:15377"/>
        <dbReference type="ChEBI" id="CHEBI:15378"/>
        <dbReference type="ChEBI" id="CHEBI:58529"/>
        <dbReference type="ChEBI" id="CHEBI:456215"/>
        <dbReference type="ChEBI" id="CHEBI:456216"/>
        <dbReference type="EC" id="3.6.1.29"/>
    </reaction>
</comment>
<keyword evidence="1 7" id="KW-0547">Nucleotide-binding</keyword>
<dbReference type="SUPFAM" id="SSF54197">
    <property type="entry name" value="HIT-like"/>
    <property type="match status" value="1"/>
</dbReference>
<comment type="caution">
    <text evidence="9">The sequence shown here is derived from an EMBL/GenBank/DDBJ whole genome shotgun (WGS) entry which is preliminary data.</text>
</comment>
<proteinExistence type="predicted"/>
<protein>
    <recommendedName>
        <fullName evidence="7">Bis(5'-adenosyl)-triphosphatase</fullName>
        <ecNumber evidence="7">3.6.1.29</ecNumber>
    </recommendedName>
</protein>
<dbReference type="PROSITE" id="PS51084">
    <property type="entry name" value="HIT_2"/>
    <property type="match status" value="1"/>
</dbReference>
<feature type="binding site" evidence="4">
    <location>
        <position position="129"/>
    </location>
    <ligand>
        <name>substrate</name>
    </ligand>
</feature>
<dbReference type="AlphaFoldDB" id="A0A420IRD1"/>